<reference evidence="2 3" key="1">
    <citation type="submission" date="2019-04" db="EMBL/GenBank/DDBJ databases">
        <authorList>
            <person name="Li J."/>
        </authorList>
    </citation>
    <scope>NUCLEOTIDE SEQUENCE [LARGE SCALE GENOMIC DNA]</scope>
    <source>
        <strain evidence="2 3">KCTC 42687</strain>
    </source>
</reference>
<dbReference type="OrthoDB" id="574053at2"/>
<dbReference type="Proteomes" id="UP000309747">
    <property type="component" value="Unassembled WGS sequence"/>
</dbReference>
<sequence length="134" mass="15356">METERRKRFDEAAVLIRLIKEMRGKLDAAEAELDLRSNEIEAPNLAGAEALSTGTEDRTMMLQANVDSLNAALQAERETRFQETAILTRLLEESKRNNKDLRRYQAELLSSTSWRLTVPVRRAKDILLSLRGRK</sequence>
<feature type="coiled-coil region" evidence="1">
    <location>
        <begin position="12"/>
        <end position="39"/>
    </location>
</feature>
<proteinExistence type="predicted"/>
<gene>
    <name evidence="2" type="ORF">FA743_18200</name>
</gene>
<dbReference type="RefSeq" id="WP_136887502.1">
    <property type="nucleotide sequence ID" value="NZ_SUNI01000029.1"/>
</dbReference>
<keyword evidence="3" id="KW-1185">Reference proteome</keyword>
<evidence type="ECO:0000313" key="2">
    <source>
        <dbReference type="EMBL" id="TJZ89609.1"/>
    </source>
</evidence>
<name>A0A4U0R463_9RHOB</name>
<evidence type="ECO:0000256" key="1">
    <source>
        <dbReference type="SAM" id="Coils"/>
    </source>
</evidence>
<dbReference type="EMBL" id="SUNI01000029">
    <property type="protein sequence ID" value="TJZ89609.1"/>
    <property type="molecule type" value="Genomic_DNA"/>
</dbReference>
<dbReference type="AlphaFoldDB" id="A0A4U0R463"/>
<accession>A0A4U0R463</accession>
<organism evidence="2 3">
    <name type="scientific">Paracoccus gahaiensis</name>
    <dbReference type="NCBI Taxonomy" id="1706839"/>
    <lineage>
        <taxon>Bacteria</taxon>
        <taxon>Pseudomonadati</taxon>
        <taxon>Pseudomonadota</taxon>
        <taxon>Alphaproteobacteria</taxon>
        <taxon>Rhodobacterales</taxon>
        <taxon>Paracoccaceae</taxon>
        <taxon>Paracoccus</taxon>
    </lineage>
</organism>
<evidence type="ECO:0000313" key="3">
    <source>
        <dbReference type="Proteomes" id="UP000309747"/>
    </source>
</evidence>
<comment type="caution">
    <text evidence="2">The sequence shown here is derived from an EMBL/GenBank/DDBJ whole genome shotgun (WGS) entry which is preliminary data.</text>
</comment>
<protein>
    <submittedName>
        <fullName evidence="2">Uncharacterized protein</fullName>
    </submittedName>
</protein>
<keyword evidence="1" id="KW-0175">Coiled coil</keyword>